<comment type="caution">
    <text evidence="1">The sequence shown here is derived from an EMBL/GenBank/DDBJ whole genome shotgun (WGS) entry which is preliminary data.</text>
</comment>
<dbReference type="EMBL" id="SLWM01000007">
    <property type="protein sequence ID" value="TCO22014.1"/>
    <property type="molecule type" value="Genomic_DNA"/>
</dbReference>
<evidence type="ECO:0000313" key="1">
    <source>
        <dbReference type="EMBL" id="TCO22014.1"/>
    </source>
</evidence>
<dbReference type="Proteomes" id="UP000295818">
    <property type="component" value="Unassembled WGS sequence"/>
</dbReference>
<dbReference type="InterPro" id="IPR011009">
    <property type="entry name" value="Kinase-like_dom_sf"/>
</dbReference>
<organism evidence="1 2">
    <name type="scientific">Kribbella orskensis</name>
    <dbReference type="NCBI Taxonomy" id="2512216"/>
    <lineage>
        <taxon>Bacteria</taxon>
        <taxon>Bacillati</taxon>
        <taxon>Actinomycetota</taxon>
        <taxon>Actinomycetes</taxon>
        <taxon>Propionibacteriales</taxon>
        <taxon>Kribbellaceae</taxon>
        <taxon>Kribbella</taxon>
    </lineage>
</organism>
<evidence type="ECO:0000313" key="2">
    <source>
        <dbReference type="Proteomes" id="UP000295818"/>
    </source>
</evidence>
<keyword evidence="2" id="KW-1185">Reference proteome</keyword>
<dbReference type="InterPro" id="IPR006748">
    <property type="entry name" value="NH2Glyco/OHUrea_AB-resist_kin"/>
</dbReference>
<dbReference type="SUPFAM" id="SSF56112">
    <property type="entry name" value="Protein kinase-like (PK-like)"/>
    <property type="match status" value="1"/>
</dbReference>
<accession>A0ABY2BJL2</accession>
<protein>
    <submittedName>
        <fullName evidence="1">Streptomycin 6-kinase</fullName>
    </submittedName>
</protein>
<dbReference type="Pfam" id="PF04655">
    <property type="entry name" value="APH_6_hur"/>
    <property type="match status" value="1"/>
</dbReference>
<proteinExistence type="predicted"/>
<dbReference type="RefSeq" id="WP_132190537.1">
    <property type="nucleotide sequence ID" value="NZ_SLWM01000007.1"/>
</dbReference>
<gene>
    <name evidence="1" type="ORF">EV644_107339</name>
</gene>
<reference evidence="1 2" key="1">
    <citation type="journal article" date="2015" name="Stand. Genomic Sci.">
        <title>Genomic Encyclopedia of Bacterial and Archaeal Type Strains, Phase III: the genomes of soil and plant-associated and newly described type strains.</title>
        <authorList>
            <person name="Whitman W.B."/>
            <person name="Woyke T."/>
            <person name="Klenk H.P."/>
            <person name="Zhou Y."/>
            <person name="Lilburn T.G."/>
            <person name="Beck B.J."/>
            <person name="De Vos P."/>
            <person name="Vandamme P."/>
            <person name="Eisen J.A."/>
            <person name="Garrity G."/>
            <person name="Hugenholtz P."/>
            <person name="Kyrpides N.C."/>
        </authorList>
    </citation>
    <scope>NUCLEOTIDE SEQUENCE [LARGE SCALE GENOMIC DNA]</scope>
    <source>
        <strain evidence="1 2">VKM Ac-2538</strain>
    </source>
</reference>
<name>A0ABY2BJL2_9ACTN</name>
<sequence>MIVLPQTFLDMPRWWADGKAWLEGLPAAVQAQCEAWNLRVDGELAHGSNAIAVPVERDGESLILRMSPPGAEVVDQVRALRWWDGRAMVRLYDADAGRGAMLLERLGEPLSTRPVGEAVAVMGRLMRRLAVPAPADAHSTAEIAANRSAQLEDQWNALGRPFDRRFPAAALEVAPALARSTAESAVNGDLHADQVLRGTREAWLAVDPVLYRGDIELDLARILWTRVDEMADAAEIVGHFDTVLTEAVLDPEYARDWVVFRTVDYWLWGLNVGLTEDPVRCHRVLTAFLD</sequence>